<reference evidence="1 2" key="1">
    <citation type="submission" date="2016-10" db="EMBL/GenBank/DDBJ databases">
        <authorList>
            <person name="de Groot N.N."/>
        </authorList>
    </citation>
    <scope>NUCLEOTIDE SEQUENCE [LARGE SCALE GENOMIC DNA]</scope>
    <source>
        <strain evidence="1 2">CGMCC 1.12097</strain>
    </source>
</reference>
<evidence type="ECO:0000313" key="1">
    <source>
        <dbReference type="EMBL" id="SDA39051.1"/>
    </source>
</evidence>
<gene>
    <name evidence="1" type="ORF">SAMN02927914_00103</name>
</gene>
<dbReference type="EMBL" id="FMXM01000002">
    <property type="protein sequence ID" value="SDA39051.1"/>
    <property type="molecule type" value="Genomic_DNA"/>
</dbReference>
<organism evidence="1 2">
    <name type="scientific">Mesorhizobium qingshengii</name>
    <dbReference type="NCBI Taxonomy" id="1165689"/>
    <lineage>
        <taxon>Bacteria</taxon>
        <taxon>Pseudomonadati</taxon>
        <taxon>Pseudomonadota</taxon>
        <taxon>Alphaproteobacteria</taxon>
        <taxon>Hyphomicrobiales</taxon>
        <taxon>Phyllobacteriaceae</taxon>
        <taxon>Mesorhizobium</taxon>
    </lineage>
</organism>
<dbReference type="AlphaFoldDB" id="A0A1G5UZI4"/>
<sequence length="126" mass="13461">MIIIHDEAGRVQQTLSMYPKGHGKHLQETGVGFVVVLAIPPDAYSAWRVVDGQLVPRPACEAEVSVAGRVISLADVPAGSTVTASIDGTIVQIEDASIEMDEAGPVTIRISPPWPIMEAVYDLEIE</sequence>
<evidence type="ECO:0000313" key="2">
    <source>
        <dbReference type="Proteomes" id="UP000198588"/>
    </source>
</evidence>
<accession>A0A1G5UZI4</accession>
<dbReference type="OrthoDB" id="8030012at2"/>
<dbReference type="RefSeq" id="WP_091574655.1">
    <property type="nucleotide sequence ID" value="NZ_FMXM01000002.1"/>
</dbReference>
<name>A0A1G5UZI4_9HYPH</name>
<proteinExistence type="predicted"/>
<protein>
    <submittedName>
        <fullName evidence="1">Uncharacterized protein</fullName>
    </submittedName>
</protein>
<dbReference type="STRING" id="1165689.SAMN02927914_00103"/>
<dbReference type="Proteomes" id="UP000198588">
    <property type="component" value="Unassembled WGS sequence"/>
</dbReference>